<accession>A0A392VS93</accession>
<dbReference type="AlphaFoldDB" id="A0A392VS93"/>
<evidence type="ECO:0000313" key="2">
    <source>
        <dbReference type="Proteomes" id="UP000265520"/>
    </source>
</evidence>
<protein>
    <submittedName>
        <fullName evidence="1">Uncharacterized protein</fullName>
    </submittedName>
</protein>
<evidence type="ECO:0000313" key="1">
    <source>
        <dbReference type="EMBL" id="MCI90332.1"/>
    </source>
</evidence>
<sequence>MFVDSVRGFKERFYIVRPLTQLAVDNLFVSELDTEQDGTVRRDEEGNEMTR</sequence>
<organism evidence="1 2">
    <name type="scientific">Trifolium medium</name>
    <dbReference type="NCBI Taxonomy" id="97028"/>
    <lineage>
        <taxon>Eukaryota</taxon>
        <taxon>Viridiplantae</taxon>
        <taxon>Streptophyta</taxon>
        <taxon>Embryophyta</taxon>
        <taxon>Tracheophyta</taxon>
        <taxon>Spermatophyta</taxon>
        <taxon>Magnoliopsida</taxon>
        <taxon>eudicotyledons</taxon>
        <taxon>Gunneridae</taxon>
        <taxon>Pentapetalae</taxon>
        <taxon>rosids</taxon>
        <taxon>fabids</taxon>
        <taxon>Fabales</taxon>
        <taxon>Fabaceae</taxon>
        <taxon>Papilionoideae</taxon>
        <taxon>50 kb inversion clade</taxon>
        <taxon>NPAAA clade</taxon>
        <taxon>Hologalegina</taxon>
        <taxon>IRL clade</taxon>
        <taxon>Trifolieae</taxon>
        <taxon>Trifolium</taxon>
    </lineage>
</organism>
<feature type="non-terminal residue" evidence="1">
    <location>
        <position position="51"/>
    </location>
</feature>
<dbReference type="EMBL" id="LXQA011241779">
    <property type="protein sequence ID" value="MCI90332.1"/>
    <property type="molecule type" value="Genomic_DNA"/>
</dbReference>
<reference evidence="1 2" key="1">
    <citation type="journal article" date="2018" name="Front. Plant Sci.">
        <title>Red Clover (Trifolium pratense) and Zigzag Clover (T. medium) - A Picture of Genomic Similarities and Differences.</title>
        <authorList>
            <person name="Dluhosova J."/>
            <person name="Istvanek J."/>
            <person name="Nedelnik J."/>
            <person name="Repkova J."/>
        </authorList>
    </citation>
    <scope>NUCLEOTIDE SEQUENCE [LARGE SCALE GENOMIC DNA]</scope>
    <source>
        <strain evidence="2">cv. 10/8</strain>
        <tissue evidence="1">Leaf</tissue>
    </source>
</reference>
<comment type="caution">
    <text evidence="1">The sequence shown here is derived from an EMBL/GenBank/DDBJ whole genome shotgun (WGS) entry which is preliminary data.</text>
</comment>
<keyword evidence="2" id="KW-1185">Reference proteome</keyword>
<dbReference type="Proteomes" id="UP000265520">
    <property type="component" value="Unassembled WGS sequence"/>
</dbReference>
<proteinExistence type="predicted"/>
<name>A0A392VS93_9FABA</name>